<proteinExistence type="predicted"/>
<dbReference type="EMBL" id="MK804893">
    <property type="protein sequence ID" value="QDB74077.1"/>
    <property type="molecule type" value="Genomic_DNA"/>
</dbReference>
<reference evidence="1 2" key="1">
    <citation type="submission" date="2019-04" db="EMBL/GenBank/DDBJ databases">
        <title>Nine Novel Phages from a Plateau Lake in Southwest China Provide Insights into Aeromonas Phage Diversity.</title>
        <authorList>
            <person name="Xiao W."/>
            <person name="Bai M."/>
            <person name="Wang Y."/>
            <person name="Cui X."/>
        </authorList>
    </citation>
    <scope>NUCLEOTIDE SEQUENCE [LARGE SCALE GENOMIC DNA]</scope>
</reference>
<accession>A0A4Y5TZR4</accession>
<organism evidence="1 2">
    <name type="scientific">Aeromonas phage 2L372D</name>
    <dbReference type="NCBI Taxonomy" id="2588097"/>
    <lineage>
        <taxon>Viruses</taxon>
        <taxon>Duplodnaviria</taxon>
        <taxon>Heunggongvirae</taxon>
        <taxon>Uroviricota</taxon>
        <taxon>Caudoviricetes</taxon>
        <taxon>Plateaulakevirus</taxon>
        <taxon>Plateaulakevirus pv2L372D</taxon>
    </lineage>
</organism>
<name>A0A4Y5TZR4_9CAUD</name>
<protein>
    <submittedName>
        <fullName evidence="1">Uncharacterized protein</fullName>
    </submittedName>
</protein>
<keyword evidence="2" id="KW-1185">Reference proteome</keyword>
<dbReference type="Proteomes" id="UP000316128">
    <property type="component" value="Segment"/>
</dbReference>
<gene>
    <name evidence="1" type="ORF">2L372D_163</name>
</gene>
<evidence type="ECO:0000313" key="1">
    <source>
        <dbReference type="EMBL" id="QDB74077.1"/>
    </source>
</evidence>
<sequence>MMAHFFSECGYTVIQLFGYRFQIVDRKRNPILSSSELPVFNQKELRVWRYGMSINKV</sequence>
<evidence type="ECO:0000313" key="2">
    <source>
        <dbReference type="Proteomes" id="UP000316128"/>
    </source>
</evidence>